<accession>N6WDQ3</accession>
<evidence type="ECO:0008006" key="3">
    <source>
        <dbReference type="Google" id="ProtNLM"/>
    </source>
</evidence>
<dbReference type="Proteomes" id="UP000013015">
    <property type="component" value="Unassembled WGS sequence"/>
</dbReference>
<organism evidence="1 2">
    <name type="scientific">Schaalia cardiffensis F0333</name>
    <dbReference type="NCBI Taxonomy" id="888050"/>
    <lineage>
        <taxon>Bacteria</taxon>
        <taxon>Bacillati</taxon>
        <taxon>Actinomycetota</taxon>
        <taxon>Actinomycetes</taxon>
        <taxon>Actinomycetales</taxon>
        <taxon>Actinomycetaceae</taxon>
        <taxon>Schaalia</taxon>
    </lineage>
</organism>
<proteinExistence type="predicted"/>
<dbReference type="STRING" id="888050.HMPREF9004_0918"/>
<evidence type="ECO:0000313" key="2">
    <source>
        <dbReference type="Proteomes" id="UP000013015"/>
    </source>
</evidence>
<dbReference type="eggNOG" id="COG3631">
    <property type="taxonomic scope" value="Bacteria"/>
</dbReference>
<gene>
    <name evidence="1" type="ORF">HMPREF9004_0918</name>
</gene>
<reference evidence="1 2" key="1">
    <citation type="submission" date="2013-03" db="EMBL/GenBank/DDBJ databases">
        <title>Reference genome for the Human Microbiome Project.</title>
        <authorList>
            <person name="Aqrawi P."/>
            <person name="Ayvaz T."/>
            <person name="Bess C."/>
            <person name="Blankenburg K."/>
            <person name="Coyle M."/>
            <person name="Deng J."/>
            <person name="Forbes L."/>
            <person name="Fowler G."/>
            <person name="Francisco L."/>
            <person name="Fu Q."/>
            <person name="Gibbs R."/>
            <person name="Gross S."/>
            <person name="Gubbala S."/>
            <person name="Hale W."/>
            <person name="Hemphill L."/>
            <person name="Highlander S."/>
            <person name="Hirani K."/>
            <person name="Jackson L."/>
            <person name="Jakkamsetti A."/>
            <person name="Javaid M."/>
            <person name="Jayaseelan J.C."/>
            <person name="Jiang H."/>
            <person name="Joshi V."/>
            <person name="Korchina V."/>
            <person name="Kovar C."/>
            <person name="Lara F."/>
            <person name="Lee S."/>
            <person name="Liu Y."/>
            <person name="Mata R."/>
            <person name="Mathew T."/>
            <person name="Munidasa M."/>
            <person name="Muzny D."/>
            <person name="Nazareth L."/>
            <person name="Ngo R."/>
            <person name="Nguyen L."/>
            <person name="Nguyen N."/>
            <person name="Okwuonu G."/>
            <person name="Ongeri F."/>
            <person name="Palculict T."/>
            <person name="Patil S."/>
            <person name="Petrosino J."/>
            <person name="Pham C."/>
            <person name="Pham P."/>
            <person name="Pu L.-L."/>
            <person name="Qin X."/>
            <person name="Qu J."/>
            <person name="Reid J."/>
            <person name="Ross M."/>
            <person name="Ruth R."/>
            <person name="Saada N."/>
            <person name="San Lucas F."/>
            <person name="Santibanez J."/>
            <person name="Shang Y."/>
            <person name="Simmons D."/>
            <person name="Song X.-Z."/>
            <person name="Tang L.-Y."/>
            <person name="Thornton R."/>
            <person name="Warren J."/>
            <person name="Weissenberger G."/>
            <person name="Wilczek-Boney K."/>
            <person name="Worley K."/>
            <person name="Youmans B."/>
            <person name="Zhang J."/>
            <person name="Zhang L."/>
            <person name="Zhao Z."/>
            <person name="Zhou C."/>
            <person name="Zhu D."/>
            <person name="Zhu Y."/>
        </authorList>
    </citation>
    <scope>NUCLEOTIDE SEQUENCE [LARGE SCALE GENOMIC DNA]</scope>
    <source>
        <strain evidence="1 2">F0333</strain>
    </source>
</reference>
<protein>
    <recommendedName>
        <fullName evidence="3">Abi-like protein</fullName>
    </recommendedName>
</protein>
<comment type="caution">
    <text evidence="1">The sequence shown here is derived from an EMBL/GenBank/DDBJ whole genome shotgun (WGS) entry which is preliminary data.</text>
</comment>
<dbReference type="EMBL" id="AQHZ01000015">
    <property type="protein sequence ID" value="ENO18349.1"/>
    <property type="molecule type" value="Genomic_DNA"/>
</dbReference>
<dbReference type="RefSeq" id="WP_005962777.1">
    <property type="nucleotide sequence ID" value="NZ_CP040505.1"/>
</dbReference>
<dbReference type="HOGENOM" id="CLU_067089_1_0_11"/>
<evidence type="ECO:0000313" key="1">
    <source>
        <dbReference type="EMBL" id="ENO18349.1"/>
    </source>
</evidence>
<name>N6WDQ3_9ACTO</name>
<sequence length="188" mass="21454">MHDIAHFEIALRNAYDAAIGTRWSGGVHWLLDPNSPAVMPIWRIKKDRSGLKRGSDVNYRNRRAVDDAIRKCGGAKATAGKVMAELSFGFWRHLTSASHEKTVWVPYLHHAYPLRTDRATIDMIIGDINDVRNRIAHHEPIFDRWKKPSQEPDIIHESLMEVFKMIAPDAADYVKQSSTVTKVFGQRP</sequence>
<dbReference type="AlphaFoldDB" id="N6WDQ3"/>
<keyword evidence="2" id="KW-1185">Reference proteome</keyword>